<feature type="compositionally biased region" description="Polar residues" evidence="1">
    <location>
        <begin position="122"/>
        <end position="133"/>
    </location>
</feature>
<dbReference type="EMBL" id="FMIB01000002">
    <property type="protein sequence ID" value="SCL53445.1"/>
    <property type="molecule type" value="Genomic_DNA"/>
</dbReference>
<sequence length="141" mass="14475">MSVVELTGVVVPYLTAVAGAYGGAVMQRVVDQSADATADAGLGVGRRLFQRLLGSSRSAQIGQAVTEVGEQPDDAASRELLRAVVVKALSEDAQLAKDVAQILADAGVSGWSVTVLGSQGVQVGSHNTQTNNFGPDPDGRR</sequence>
<dbReference type="InterPro" id="IPR025735">
    <property type="entry name" value="RHIM"/>
</dbReference>
<accession>A0A1C6UH75</accession>
<dbReference type="GeneID" id="43278265"/>
<dbReference type="RefSeq" id="WP_091309450.1">
    <property type="nucleotide sequence ID" value="NZ_FMIB01000002.1"/>
</dbReference>
<evidence type="ECO:0000313" key="2">
    <source>
        <dbReference type="EMBL" id="SCL53445.1"/>
    </source>
</evidence>
<gene>
    <name evidence="2" type="ORF">GA0070603_1601</name>
</gene>
<name>A0A1C6UH75_9ACTN</name>
<evidence type="ECO:0000313" key="3">
    <source>
        <dbReference type="Proteomes" id="UP000198605"/>
    </source>
</evidence>
<dbReference type="OrthoDB" id="3480403at2"/>
<dbReference type="Proteomes" id="UP000198605">
    <property type="component" value="Unassembled WGS sequence"/>
</dbReference>
<dbReference type="Pfam" id="PF12721">
    <property type="entry name" value="RHIM"/>
    <property type="match status" value="1"/>
</dbReference>
<keyword evidence="3" id="KW-1185">Reference proteome</keyword>
<evidence type="ECO:0000256" key="1">
    <source>
        <dbReference type="SAM" id="MobiDB-lite"/>
    </source>
</evidence>
<reference evidence="3" key="1">
    <citation type="submission" date="2016-06" db="EMBL/GenBank/DDBJ databases">
        <authorList>
            <person name="Varghese N."/>
            <person name="Submissions Spin"/>
        </authorList>
    </citation>
    <scope>NUCLEOTIDE SEQUENCE [LARGE SCALE GENOMIC DNA]</scope>
    <source>
        <strain evidence="3">DSM 44151</strain>
    </source>
</reference>
<feature type="region of interest" description="Disordered" evidence="1">
    <location>
        <begin position="122"/>
        <end position="141"/>
    </location>
</feature>
<dbReference type="AlphaFoldDB" id="A0A1C6UH75"/>
<organism evidence="2 3">
    <name type="scientific">Micromonospora chersina</name>
    <dbReference type="NCBI Taxonomy" id="47854"/>
    <lineage>
        <taxon>Bacteria</taxon>
        <taxon>Bacillati</taxon>
        <taxon>Actinomycetota</taxon>
        <taxon>Actinomycetes</taxon>
        <taxon>Micromonosporales</taxon>
        <taxon>Micromonosporaceae</taxon>
        <taxon>Micromonospora</taxon>
    </lineage>
</organism>
<protein>
    <submittedName>
        <fullName evidence="2">RIP homotypic interaction motif-containing protein</fullName>
    </submittedName>
</protein>
<proteinExistence type="predicted"/>